<dbReference type="EMBL" id="JABZEO010000006">
    <property type="protein sequence ID" value="NVZ09676.1"/>
    <property type="molecule type" value="Genomic_DNA"/>
</dbReference>
<dbReference type="InterPro" id="IPR014395">
    <property type="entry name" value="Pen/GL7ACA/AHL_acylase"/>
</dbReference>
<keyword evidence="7" id="KW-0472">Membrane</keyword>
<evidence type="ECO:0000256" key="6">
    <source>
        <dbReference type="PIRSR" id="PIRSR001227-2"/>
    </source>
</evidence>
<dbReference type="GO" id="GO:0046872">
    <property type="term" value="F:metal ion binding"/>
    <property type="evidence" value="ECO:0007669"/>
    <property type="project" value="UniProtKB-KW"/>
</dbReference>
<feature type="binding site" evidence="6">
    <location>
        <position position="192"/>
    </location>
    <ligand>
        <name>Ca(2+)</name>
        <dbReference type="ChEBI" id="CHEBI:29108"/>
    </ligand>
</feature>
<evidence type="ECO:0000313" key="9">
    <source>
        <dbReference type="Proteomes" id="UP000592294"/>
    </source>
</evidence>
<evidence type="ECO:0000256" key="4">
    <source>
        <dbReference type="ARBA" id="ARBA00038735"/>
    </source>
</evidence>
<dbReference type="GO" id="GO:0016811">
    <property type="term" value="F:hydrolase activity, acting on carbon-nitrogen (but not peptide) bonds, in linear amides"/>
    <property type="evidence" value="ECO:0007669"/>
    <property type="project" value="InterPro"/>
</dbReference>
<dbReference type="InterPro" id="IPR023343">
    <property type="entry name" value="Penicillin_amidase_dom1"/>
</dbReference>
<dbReference type="InterPro" id="IPR043146">
    <property type="entry name" value="Penicillin_amidase_N_B-knob"/>
</dbReference>
<gene>
    <name evidence="8" type="ORF">HW932_10420</name>
</gene>
<dbReference type="Gene3D" id="2.30.120.10">
    <property type="match status" value="1"/>
</dbReference>
<comment type="cofactor">
    <cofactor evidence="6">
        <name>Ca(2+)</name>
        <dbReference type="ChEBI" id="CHEBI:29108"/>
    </cofactor>
    <text evidence="6">Binds 1 Ca(2+) ion per dimer.</text>
</comment>
<dbReference type="PIRSF" id="PIRSF001227">
    <property type="entry name" value="Pen_acylase"/>
    <property type="match status" value="1"/>
</dbReference>
<keyword evidence="6" id="KW-0479">Metal-binding</keyword>
<evidence type="ECO:0000256" key="5">
    <source>
        <dbReference type="PIRSR" id="PIRSR001227-1"/>
    </source>
</evidence>
<dbReference type="SUPFAM" id="SSF56235">
    <property type="entry name" value="N-terminal nucleophile aminohydrolases (Ntn hydrolases)"/>
    <property type="match status" value="1"/>
</dbReference>
<evidence type="ECO:0000313" key="8">
    <source>
        <dbReference type="EMBL" id="NVZ09676.1"/>
    </source>
</evidence>
<evidence type="ECO:0000256" key="3">
    <source>
        <dbReference type="ARBA" id="ARBA00023145"/>
    </source>
</evidence>
<dbReference type="Proteomes" id="UP000592294">
    <property type="component" value="Unassembled WGS sequence"/>
</dbReference>
<comment type="subunit">
    <text evidence="4">Heterodimer of an alpha subunit and a beta subunit processed from the same precursor.</text>
</comment>
<dbReference type="InterPro" id="IPR029055">
    <property type="entry name" value="Ntn_hydrolases_N"/>
</dbReference>
<organism evidence="8 9">
    <name type="scientific">Allochromatium humboldtianum</name>
    <dbReference type="NCBI Taxonomy" id="504901"/>
    <lineage>
        <taxon>Bacteria</taxon>
        <taxon>Pseudomonadati</taxon>
        <taxon>Pseudomonadota</taxon>
        <taxon>Gammaproteobacteria</taxon>
        <taxon>Chromatiales</taxon>
        <taxon>Chromatiaceae</taxon>
        <taxon>Allochromatium</taxon>
    </lineage>
</organism>
<dbReference type="Gene3D" id="3.60.20.10">
    <property type="entry name" value="Glutamine Phosphoribosylpyrophosphate, subunit 1, domain 1"/>
    <property type="match status" value="1"/>
</dbReference>
<comment type="similarity">
    <text evidence="1">Belongs to the peptidase S45 family.</text>
</comment>
<keyword evidence="2" id="KW-0378">Hydrolase</keyword>
<dbReference type="GO" id="GO:0017000">
    <property type="term" value="P:antibiotic biosynthetic process"/>
    <property type="evidence" value="ECO:0007669"/>
    <property type="project" value="InterPro"/>
</dbReference>
<feature type="transmembrane region" description="Helical" evidence="7">
    <location>
        <begin position="7"/>
        <end position="31"/>
    </location>
</feature>
<dbReference type="CDD" id="cd03747">
    <property type="entry name" value="Ntn_PGA_like"/>
    <property type="match status" value="1"/>
</dbReference>
<evidence type="ECO:0000256" key="7">
    <source>
        <dbReference type="SAM" id="Phobius"/>
    </source>
</evidence>
<dbReference type="Pfam" id="PF01804">
    <property type="entry name" value="Penicil_amidase"/>
    <property type="match status" value="1"/>
</dbReference>
<reference evidence="8 9" key="1">
    <citation type="submission" date="2020-06" db="EMBL/GenBank/DDBJ databases">
        <title>Whole-genome sequence of Allochromatium humboldtianum DSM 21881, type strain.</title>
        <authorList>
            <person name="Kyndt J.A."/>
            <person name="Meyer T.E."/>
        </authorList>
    </citation>
    <scope>NUCLEOTIDE SEQUENCE [LARGE SCALE GENOMIC DNA]</scope>
    <source>
        <strain evidence="8 9">DSM 21881</strain>
    </source>
</reference>
<feature type="active site" description="Nucleophile" evidence="5">
    <location>
        <position position="268"/>
    </location>
</feature>
<dbReference type="PANTHER" id="PTHR34218:SF4">
    <property type="entry name" value="ACYL-HOMOSERINE LACTONE ACYLASE QUIP"/>
    <property type="match status" value="1"/>
</dbReference>
<dbReference type="Gene3D" id="1.10.1400.10">
    <property type="match status" value="1"/>
</dbReference>
<dbReference type="InterPro" id="IPR043147">
    <property type="entry name" value="Penicillin_amidase_A-knob"/>
</dbReference>
<comment type="caution">
    <text evidence="8">The sequence shown here is derived from an EMBL/GenBank/DDBJ whole genome shotgun (WGS) entry which is preliminary data.</text>
</comment>
<keyword evidence="6" id="KW-0106">Calcium</keyword>
<dbReference type="Gene3D" id="1.10.439.10">
    <property type="entry name" value="Penicillin Amidohydrolase, domain 1"/>
    <property type="match status" value="1"/>
</dbReference>
<evidence type="ECO:0000256" key="1">
    <source>
        <dbReference type="ARBA" id="ARBA00006586"/>
    </source>
</evidence>
<accession>A0A850RBJ6</accession>
<protein>
    <submittedName>
        <fullName evidence="8">Penicillin acylase family protein</fullName>
    </submittedName>
</protein>
<keyword evidence="7" id="KW-1133">Transmembrane helix</keyword>
<name>A0A850RBJ6_9GAMM</name>
<dbReference type="AlphaFoldDB" id="A0A850RBJ6"/>
<dbReference type="RefSeq" id="WP_176976430.1">
    <property type="nucleotide sequence ID" value="NZ_JABZEO010000006.1"/>
</dbReference>
<dbReference type="InterPro" id="IPR002692">
    <property type="entry name" value="S45"/>
</dbReference>
<dbReference type="PANTHER" id="PTHR34218">
    <property type="entry name" value="PEPTIDASE S45 PENICILLIN AMIDASE"/>
    <property type="match status" value="1"/>
</dbReference>
<keyword evidence="9" id="KW-1185">Reference proteome</keyword>
<sequence>MSKRRLYWLVSILLIPGLIVLVVGGTLYWLAKRAEPSYSGAVALSGLAHPVEVRFGPHAVPTIEASNLRDLLFAQGYVTASERMWQMDLLRRLGGGRLAELFGPEVVKVDRFFRTVGLPVEARRALDTLDDAERALLDAYAAGVNAYREAARDRRPLEYRLTGLEPAPWQPEDSLVIGAYMAWTQSFNARGELTFLRLARRIGPERTRLLFPTDEGIAPPEVPPELVEYLAATPTAASSPDPGFDIAALAPILDYPARLGLPTPTAASNAWLATGKRTATGEALLADDPHLAFSMPGIWYELELIAPDLHAAGVSLPGVPLVLIGHNADLAWGFTSVIADTQDIFIERPTADGLAVERDGRAPEPIRLRHETIRVRGADPVEIAIRSTSRGVVLNDILGETTGTPMDLTDPGLTDLIVLRQNHDRPDRSFQAMRGLCRSGTLDEARAAGLDFRHVATNLMLAHRDGGIAWQMTGVLPQRGRGAGAFPNPGWIDDYAWQGEAPQSLNPSLANPPDGVIVTANQRTIPEDYPIRVSNAWMSPHRAQRITARLDESGPLTPESMAGIQADRISLQGRMMLSSLRRLESEIRALDPDAWAIAEDHLLDWDGAMDAASRPAAFAARLEPALFQALYGDELGEDLPFLLSMTLLAYSPLQETLRTGESAFWDDVTTPEIETPAAIWARALHAARTALAADGDDVRLDDIRSIRFTHAFDKVPLLGDLFSVGPIGVGGSSDTVDVIKTQPQEPGKGLFGASVRFVATPADWSRTRGTLTLGQSGHRFSPYRADQLQDWLAVHAHPWPWNGPDEAQTLGRLRLDPPDAGGRFGR</sequence>
<keyword evidence="7" id="KW-0812">Transmembrane</keyword>
<feature type="binding site" evidence="6">
    <location>
        <position position="343"/>
    </location>
    <ligand>
        <name>Ca(2+)</name>
        <dbReference type="ChEBI" id="CHEBI:29108"/>
    </ligand>
</feature>
<evidence type="ECO:0000256" key="2">
    <source>
        <dbReference type="ARBA" id="ARBA00022801"/>
    </source>
</evidence>
<proteinExistence type="inferred from homology"/>
<feature type="binding site" evidence="6">
    <location>
        <position position="340"/>
    </location>
    <ligand>
        <name>Ca(2+)</name>
        <dbReference type="ChEBI" id="CHEBI:29108"/>
    </ligand>
</feature>
<keyword evidence="3" id="KW-0865">Zymogen</keyword>